<dbReference type="GO" id="GO:0043571">
    <property type="term" value="P:maintenance of CRISPR repeat elements"/>
    <property type="evidence" value="ECO:0007669"/>
    <property type="project" value="UniProtKB-UniRule"/>
</dbReference>
<keyword evidence="2" id="KW-0255">Endonuclease</keyword>
<keyword evidence="1 2" id="KW-0051">Antiviral defense</keyword>
<evidence type="ECO:0000313" key="4">
    <source>
        <dbReference type="Proteomes" id="UP000317536"/>
    </source>
</evidence>
<proteinExistence type="inferred from homology"/>
<dbReference type="InterPro" id="IPR021124">
    <property type="entry name" value="CRISPR-assoc_prot_Cas5"/>
</dbReference>
<keyword evidence="2" id="KW-0694">RNA-binding</keyword>
<dbReference type="EC" id="3.1.-.-" evidence="2"/>
<dbReference type="Proteomes" id="UP000317536">
    <property type="component" value="Unassembled WGS sequence"/>
</dbReference>
<evidence type="ECO:0000313" key="3">
    <source>
        <dbReference type="EMBL" id="TSJ85025.1"/>
    </source>
</evidence>
<name>A0A556R809_9BIFI</name>
<dbReference type="InterPro" id="IPR013422">
    <property type="entry name" value="CRISPR-assoc_prot_Cas5_N"/>
</dbReference>
<organism evidence="3 4">
    <name type="scientific">Bifidobacterium asteroides</name>
    <dbReference type="NCBI Taxonomy" id="1684"/>
    <lineage>
        <taxon>Bacteria</taxon>
        <taxon>Bacillati</taxon>
        <taxon>Actinomycetota</taxon>
        <taxon>Actinomycetes</taxon>
        <taxon>Bifidobacteriales</taxon>
        <taxon>Bifidobacteriaceae</taxon>
        <taxon>Bifidobacterium</taxon>
    </lineage>
</organism>
<dbReference type="Pfam" id="PF09704">
    <property type="entry name" value="Cas_Cas5d"/>
    <property type="match status" value="1"/>
</dbReference>
<gene>
    <name evidence="3" type="primary">cas5c</name>
    <name evidence="3" type="ORF">FPK29_07535</name>
</gene>
<reference evidence="3 4" key="1">
    <citation type="submission" date="2019-07" db="EMBL/GenBank/DDBJ databases">
        <title>Bifidobacterium asteroides genomes.</title>
        <authorList>
            <person name="Zheng H."/>
        </authorList>
    </citation>
    <scope>NUCLEOTIDE SEQUENCE [LARGE SCALE GENOMIC DNA]</scope>
    <source>
        <strain evidence="3 4">W8111</strain>
    </source>
</reference>
<sequence>MTIQLEVWGPYALFTRPEMKVERVSYDVMTPSAARGILDAVFWHPGMVWRVDRIVVMRPIKFTNIRRNEVMDTISARNVESMILRPSRKNREKLAIYTSESIAQRSSIILKDVKYVIEAHFDMTPKAKDGDTPAKFISEFNRRANKGQYYHHPYFGTREFPAEFRLWHSNSGKPQGFEQGRRDLGYMLYDLDYSDCANPQPVFFRAELLDGVLNTANVQVTA</sequence>
<comment type="function">
    <text evidence="2">CRISPR (clustered regularly interspaced short palindromic repeat) is an adaptive immune system that provides protection against mobile genetic elements (viruses, transposable elements and conjugative plasmids). CRISPR clusters contain spacers, sequences complementary to antecedent mobile elements, and target invading nucleic acids. CRISPR clusters are transcribed and processed into CRISPR RNA (crRNA).</text>
</comment>
<dbReference type="EMBL" id="VMHJ01000004">
    <property type="protein sequence ID" value="TSJ85025.1"/>
    <property type="molecule type" value="Genomic_DNA"/>
</dbReference>
<evidence type="ECO:0000256" key="1">
    <source>
        <dbReference type="ARBA" id="ARBA00023118"/>
    </source>
</evidence>
<dbReference type="NCBIfam" id="TIGR02593">
    <property type="entry name" value="CRISPR_cas5"/>
    <property type="match status" value="1"/>
</dbReference>
<dbReference type="AlphaFoldDB" id="A0A556R809"/>
<dbReference type="PIRSF" id="PIRSF029950">
    <property type="entry name" value="Cas_CT1134"/>
    <property type="match status" value="1"/>
</dbReference>
<dbReference type="NCBIfam" id="TIGR01876">
    <property type="entry name" value="cas_Cas5d"/>
    <property type="match status" value="1"/>
</dbReference>
<comment type="similarity">
    <text evidence="2">Belongs to the CRISPR-associated protein Cas5 family. Subtype I-C/Dvulg subfamily.</text>
</comment>
<dbReference type="GO" id="GO:0003723">
    <property type="term" value="F:RNA binding"/>
    <property type="evidence" value="ECO:0007669"/>
    <property type="project" value="UniProtKB-UniRule"/>
</dbReference>
<dbReference type="CDD" id="cd09752">
    <property type="entry name" value="Cas5_I-C"/>
    <property type="match status" value="1"/>
</dbReference>
<protein>
    <recommendedName>
        <fullName evidence="2">pre-crRNA processing endonuclease</fullName>
        <ecNumber evidence="2">3.1.-.-</ecNumber>
    </recommendedName>
</protein>
<keyword evidence="2" id="KW-0540">Nuclease</keyword>
<evidence type="ECO:0000256" key="2">
    <source>
        <dbReference type="PIRNR" id="PIRNR029950"/>
    </source>
</evidence>
<comment type="caution">
    <text evidence="3">The sequence shown here is derived from an EMBL/GenBank/DDBJ whole genome shotgun (WGS) entry which is preliminary data.</text>
</comment>
<dbReference type="GO" id="GO:0016787">
    <property type="term" value="F:hydrolase activity"/>
    <property type="evidence" value="ECO:0007669"/>
    <property type="project" value="UniProtKB-KW"/>
</dbReference>
<dbReference type="GO" id="GO:0004519">
    <property type="term" value="F:endonuclease activity"/>
    <property type="evidence" value="ECO:0007669"/>
    <property type="project" value="UniProtKB-UniRule"/>
</dbReference>
<keyword evidence="2" id="KW-0378">Hydrolase</keyword>
<dbReference type="InterPro" id="IPR010155">
    <property type="entry name" value="CRISPR-assoc_prot_Cas5d"/>
</dbReference>
<dbReference type="Gene3D" id="3.30.70.2660">
    <property type="match status" value="1"/>
</dbReference>
<dbReference type="GO" id="GO:0051607">
    <property type="term" value="P:defense response to virus"/>
    <property type="evidence" value="ECO:0007669"/>
    <property type="project" value="UniProtKB-UniRule"/>
</dbReference>
<accession>A0A556R809</accession>